<feature type="region of interest" description="Disordered" evidence="1">
    <location>
        <begin position="93"/>
        <end position="131"/>
    </location>
</feature>
<dbReference type="GO" id="GO:0045944">
    <property type="term" value="P:positive regulation of transcription by RNA polymerase II"/>
    <property type="evidence" value="ECO:0007669"/>
    <property type="project" value="TreeGrafter"/>
</dbReference>
<feature type="compositionally biased region" description="Polar residues" evidence="1">
    <location>
        <begin position="1"/>
        <end position="12"/>
    </location>
</feature>
<dbReference type="Proteomes" id="UP000215305">
    <property type="component" value="Unassembled WGS sequence"/>
</dbReference>
<feature type="compositionally biased region" description="Polar residues" evidence="1">
    <location>
        <begin position="19"/>
        <end position="37"/>
    </location>
</feature>
<dbReference type="GO" id="GO:0000981">
    <property type="term" value="F:DNA-binding transcription factor activity, RNA polymerase II-specific"/>
    <property type="evidence" value="ECO:0007669"/>
    <property type="project" value="TreeGrafter"/>
</dbReference>
<keyword evidence="3" id="KW-1185">Reference proteome</keyword>
<dbReference type="GeneID" id="38126730"/>
<feature type="region of interest" description="Disordered" evidence="1">
    <location>
        <begin position="394"/>
        <end position="431"/>
    </location>
</feature>
<feature type="compositionally biased region" description="Low complexity" evidence="1">
    <location>
        <begin position="93"/>
        <end position="105"/>
    </location>
</feature>
<evidence type="ECO:0000313" key="3">
    <source>
        <dbReference type="Proteomes" id="UP000215305"/>
    </source>
</evidence>
<dbReference type="STRING" id="41047.A0A397H941"/>
<dbReference type="GO" id="GO:0006878">
    <property type="term" value="P:intracellular copper ion homeostasis"/>
    <property type="evidence" value="ECO:0007669"/>
    <property type="project" value="TreeGrafter"/>
</dbReference>
<feature type="compositionally biased region" description="Polar residues" evidence="1">
    <location>
        <begin position="322"/>
        <end position="337"/>
    </location>
</feature>
<dbReference type="GO" id="GO:0005634">
    <property type="term" value="C:nucleus"/>
    <property type="evidence" value="ECO:0007669"/>
    <property type="project" value="TreeGrafter"/>
</dbReference>
<accession>A0A397H941</accession>
<feature type="compositionally biased region" description="Polar residues" evidence="1">
    <location>
        <begin position="110"/>
        <end position="131"/>
    </location>
</feature>
<feature type="region of interest" description="Disordered" evidence="1">
    <location>
        <begin position="1"/>
        <end position="44"/>
    </location>
</feature>
<feature type="compositionally biased region" description="Polar residues" evidence="1">
    <location>
        <begin position="394"/>
        <end position="405"/>
    </location>
</feature>
<evidence type="ECO:0000313" key="2">
    <source>
        <dbReference type="EMBL" id="RHZ59581.1"/>
    </source>
</evidence>
<dbReference type="GO" id="GO:0000978">
    <property type="term" value="F:RNA polymerase II cis-regulatory region sequence-specific DNA binding"/>
    <property type="evidence" value="ECO:0007669"/>
    <property type="project" value="TreeGrafter"/>
</dbReference>
<dbReference type="EMBL" id="NKHU02000059">
    <property type="protein sequence ID" value="RHZ59581.1"/>
    <property type="molecule type" value="Genomic_DNA"/>
</dbReference>
<dbReference type="AlphaFoldDB" id="A0A397H941"/>
<dbReference type="InterPro" id="IPR051763">
    <property type="entry name" value="Copper_Homeo_Regul"/>
</dbReference>
<dbReference type="RefSeq" id="XP_026615785.1">
    <property type="nucleotide sequence ID" value="XM_026758375.1"/>
</dbReference>
<gene>
    <name evidence="2" type="ORF">CDV56_104756</name>
</gene>
<comment type="caution">
    <text evidence="2">The sequence shown here is derived from an EMBL/GenBank/DDBJ whole genome shotgun (WGS) entry which is preliminary data.</text>
</comment>
<evidence type="ECO:0008006" key="4">
    <source>
        <dbReference type="Google" id="ProtNLM"/>
    </source>
</evidence>
<name>A0A397H941_ASPTH</name>
<reference evidence="2" key="1">
    <citation type="submission" date="2018-08" db="EMBL/GenBank/DDBJ databases">
        <title>Draft genome sequence of azole-resistant Aspergillus thermomutatus (Neosartorya pseudofischeri) strain HMR AF 39, isolated from a human nasal aspirate.</title>
        <authorList>
            <person name="Parent-Michaud M."/>
            <person name="Dufresne P.J."/>
            <person name="Fournier E."/>
            <person name="Martineau C."/>
            <person name="Moreira S."/>
            <person name="Perkins V."/>
            <person name="De Repentigny L."/>
            <person name="Dufresne S.F."/>
        </authorList>
    </citation>
    <scope>NUCLEOTIDE SEQUENCE [LARGE SCALE GENOMIC DNA]</scope>
    <source>
        <strain evidence="2">HMR AF 39</strain>
    </source>
</reference>
<organism evidence="2 3">
    <name type="scientific">Aspergillus thermomutatus</name>
    <name type="common">Neosartorya pseudofischeri</name>
    <dbReference type="NCBI Taxonomy" id="41047"/>
    <lineage>
        <taxon>Eukaryota</taxon>
        <taxon>Fungi</taxon>
        <taxon>Dikarya</taxon>
        <taxon>Ascomycota</taxon>
        <taxon>Pezizomycotina</taxon>
        <taxon>Eurotiomycetes</taxon>
        <taxon>Eurotiomycetidae</taxon>
        <taxon>Eurotiales</taxon>
        <taxon>Aspergillaceae</taxon>
        <taxon>Aspergillus</taxon>
        <taxon>Aspergillus subgen. Fumigati</taxon>
    </lineage>
</organism>
<feature type="region of interest" description="Disordered" evidence="1">
    <location>
        <begin position="309"/>
        <end position="337"/>
    </location>
</feature>
<dbReference type="PANTHER" id="PTHR28088:SF5">
    <property type="entry name" value="TRANSCRIPTIONAL ACTIVATOR HAA1-RELATED"/>
    <property type="match status" value="1"/>
</dbReference>
<dbReference type="PANTHER" id="PTHR28088">
    <property type="entry name" value="TRANSCRIPTIONAL ACTIVATOR HAA1-RELATED"/>
    <property type="match status" value="1"/>
</dbReference>
<dbReference type="GO" id="GO:0005507">
    <property type="term" value="F:copper ion binding"/>
    <property type="evidence" value="ECO:0007669"/>
    <property type="project" value="TreeGrafter"/>
</dbReference>
<dbReference type="GO" id="GO:0006879">
    <property type="term" value="P:intracellular iron ion homeostasis"/>
    <property type="evidence" value="ECO:0007669"/>
    <property type="project" value="TreeGrafter"/>
</dbReference>
<dbReference type="OrthoDB" id="5600085at2759"/>
<protein>
    <recommendedName>
        <fullName evidence="4">Copper-fist domain-containing protein</fullName>
    </recommendedName>
</protein>
<evidence type="ECO:0000256" key="1">
    <source>
        <dbReference type="SAM" id="MobiDB-lite"/>
    </source>
</evidence>
<sequence length="431" mass="46501">MTSQLPSTGDSQQLERRASTFQPSPENFASGFTSMSGFENRHGENGVFSHLPPYSPYDAGLGIASNSSGATNSGIVTPPTFLAQQTFDDVQSSKPQKKSCCSAKAPATVPTPTQSSCCQKNDSPMDSQTASYPSYSDRAMYTPISTPQISSWQDFYTAGQTNNSSHYTLQNQALGQPRVMPNYMPQATLDYSKPSFPQHNVSNGNGFFQGTLSQPTPSQTQTHDPPHATFNGDSKHDCDCGDNCQCLGCATHPFNSTTRQHVQEMGLLVTLDGEESSFERSNGYRNLQSNGNPDATRFNYNFANFSHFGHENHSGPMHENTDNTSPNGGSPSTEYTSEQHLMVPSEYYTIEYPVQLPSACSDVTGSCLCGNDCSCVGCLTHNGHNGFAVEPSTMENNHLSQSSPSAEHKGVGSPHVPGLEHATVQSPNPML</sequence>
<dbReference type="VEuPathDB" id="FungiDB:CDV56_104756"/>
<proteinExistence type="predicted"/>